<keyword evidence="6" id="KW-1185">Reference proteome</keyword>
<feature type="domain" description="DUF6311" evidence="2">
    <location>
        <begin position="19"/>
        <end position="423"/>
    </location>
</feature>
<reference evidence="3 5" key="2">
    <citation type="submission" date="2019-09" db="EMBL/GenBank/DDBJ databases">
        <title>A bacterium isolated from glacier soil.</title>
        <authorList>
            <person name="Liu Q."/>
        </authorList>
    </citation>
    <scope>NUCLEOTIDE SEQUENCE [LARGE SCALE GENOMIC DNA]</scope>
    <source>
        <strain evidence="3 5">MDT1-10-3</strain>
    </source>
</reference>
<evidence type="ECO:0000313" key="5">
    <source>
        <dbReference type="Proteomes" id="UP000323866"/>
    </source>
</evidence>
<dbReference type="EMBL" id="JBGOGF010000003">
    <property type="protein sequence ID" value="MFA1770971.1"/>
    <property type="molecule type" value="Genomic_DNA"/>
</dbReference>
<sequence length="759" mass="85785">MDNKYGARRYALISAGAMLLLFIAVVGIEVILHPGRYLFEMHGDHIKNYYVVAYYVKYNVGLWFTGMNYPFGELALFSDNQPLLSFPLALIHHYVWPIAQYATAGQNLFSIFSLAIGAWIMQRILLRFHLPGWYTVPTALLVVAMSPQSTQFDFQYALSYTFAMLLPWLLLMKYFENQGEWKWWGAYVAVSLAIGFIHVYFLAMNGLFGVGVALVYALQEKQFKVSAKLLVGVLLPSALFLLFMAAVDQVPDRPQHPEGFFVHRANLEGIFFPYDLFYLPLLQKVFPTLQDSRQVSYAYAGIIGTFCVLVFVGKGLRYVFRKKYQLMLKPVFPRALRWSVWPAVGVLLFSMAIPLKYGLEEIVEGSPFLEQFRVLYRFAWTFYYVYASVVAYLLYALYRRLRRVNKTVAVTVLAAALFVWALDAVFFLKKEFQTLRAFPVGYSFNGQEDNLVEALEAHGQAVQEFQAIVPLPYFCIGSEKIDVGYPYKSVYEGMRVSLQTGLPLATMMMARTSQAQALAQAQLLSSAFIEKSLLGKLPNQKPFLLIVTPEKRTSAEEQLRQKASFLFRKGNLDFYTLPLEALRKNEKARIAQEFAQDSAALPKKGSWCLSQDKPFVWTVLGAESTAGVFGKGALRVGKGPLVLFNGALPAGKDTLWEASVWSNAAADRQLPVLHYEQVDDQGNVLAQERVLGAASFEVYGSWVKLDLALSKLPAAKSVKIWLEGSDIWASSFLLKPVGTGVYWPLPNQKLLYNNYIIQK</sequence>
<evidence type="ECO:0000313" key="6">
    <source>
        <dbReference type="Proteomes" id="UP001570846"/>
    </source>
</evidence>
<feature type="transmembrane region" description="Helical" evidence="1">
    <location>
        <begin position="297"/>
        <end position="316"/>
    </location>
</feature>
<accession>A0A5M8QEF8</accession>
<dbReference type="Proteomes" id="UP001570846">
    <property type="component" value="Unassembled WGS sequence"/>
</dbReference>
<protein>
    <recommendedName>
        <fullName evidence="2">DUF6311 domain-containing protein</fullName>
    </recommendedName>
</protein>
<dbReference type="RefSeq" id="WP_149099004.1">
    <property type="nucleotide sequence ID" value="NZ_BMMG01000004.1"/>
</dbReference>
<evidence type="ECO:0000256" key="1">
    <source>
        <dbReference type="SAM" id="Phobius"/>
    </source>
</evidence>
<comment type="caution">
    <text evidence="3">The sequence shown here is derived from an EMBL/GenBank/DDBJ whole genome shotgun (WGS) entry which is preliminary data.</text>
</comment>
<feature type="transmembrane region" description="Helical" evidence="1">
    <location>
        <begin position="154"/>
        <end position="172"/>
    </location>
</feature>
<name>A0A5M8QEF8_9BACT</name>
<feature type="transmembrane region" description="Helical" evidence="1">
    <location>
        <begin position="229"/>
        <end position="247"/>
    </location>
</feature>
<feature type="transmembrane region" description="Helical" evidence="1">
    <location>
        <begin position="184"/>
        <end position="217"/>
    </location>
</feature>
<evidence type="ECO:0000313" key="3">
    <source>
        <dbReference type="EMBL" id="KAA6433344.1"/>
    </source>
</evidence>
<feature type="transmembrane region" description="Helical" evidence="1">
    <location>
        <begin position="336"/>
        <end position="355"/>
    </location>
</feature>
<evidence type="ECO:0000259" key="2">
    <source>
        <dbReference type="Pfam" id="PF19830"/>
    </source>
</evidence>
<feature type="transmembrane region" description="Helical" evidence="1">
    <location>
        <begin position="375"/>
        <end position="395"/>
    </location>
</feature>
<dbReference type="Pfam" id="PF19830">
    <property type="entry name" value="DUF6311"/>
    <property type="match status" value="1"/>
</dbReference>
<proteinExistence type="predicted"/>
<reference evidence="3 5" key="1">
    <citation type="submission" date="2019-07" db="EMBL/GenBank/DDBJ databases">
        <authorList>
            <person name="Qu J.-H."/>
        </authorList>
    </citation>
    <scope>NUCLEOTIDE SEQUENCE [LARGE SCALE GENOMIC DNA]</scope>
    <source>
        <strain evidence="3 5">MDT1-10-3</strain>
    </source>
</reference>
<keyword evidence="1" id="KW-0812">Transmembrane</keyword>
<feature type="transmembrane region" description="Helical" evidence="1">
    <location>
        <begin position="407"/>
        <end position="428"/>
    </location>
</feature>
<feature type="transmembrane region" description="Helical" evidence="1">
    <location>
        <begin position="12"/>
        <end position="32"/>
    </location>
</feature>
<keyword evidence="1" id="KW-1133">Transmembrane helix</keyword>
<evidence type="ECO:0000313" key="4">
    <source>
        <dbReference type="EMBL" id="MFA1770971.1"/>
    </source>
</evidence>
<dbReference type="Proteomes" id="UP000323866">
    <property type="component" value="Unassembled WGS sequence"/>
</dbReference>
<dbReference type="OrthoDB" id="976311at2"/>
<dbReference type="EMBL" id="VKKZ01000021">
    <property type="protein sequence ID" value="KAA6433344.1"/>
    <property type="molecule type" value="Genomic_DNA"/>
</dbReference>
<dbReference type="AlphaFoldDB" id="A0A5M8QEF8"/>
<keyword evidence="1" id="KW-0472">Membrane</keyword>
<organism evidence="3 5">
    <name type="scientific">Rufibacter glacialis</name>
    <dbReference type="NCBI Taxonomy" id="1259555"/>
    <lineage>
        <taxon>Bacteria</taxon>
        <taxon>Pseudomonadati</taxon>
        <taxon>Bacteroidota</taxon>
        <taxon>Cytophagia</taxon>
        <taxon>Cytophagales</taxon>
        <taxon>Hymenobacteraceae</taxon>
        <taxon>Rufibacter</taxon>
    </lineage>
</organism>
<dbReference type="InterPro" id="IPR046278">
    <property type="entry name" value="DUF6311"/>
</dbReference>
<feature type="transmembrane region" description="Helical" evidence="1">
    <location>
        <begin position="52"/>
        <end position="71"/>
    </location>
</feature>
<reference evidence="4 6" key="3">
    <citation type="submission" date="2024-08" db="EMBL/GenBank/DDBJ databases">
        <authorList>
            <person name="Wei W."/>
        </authorList>
    </citation>
    <scope>NUCLEOTIDE SEQUENCE [LARGE SCALE GENOMIC DNA]</scope>
    <source>
        <strain evidence="4 6">XU2</strain>
    </source>
</reference>
<gene>
    <name evidence="4" type="ORF">ACD591_06680</name>
    <name evidence="3" type="ORF">FOE74_12735</name>
</gene>